<dbReference type="RefSeq" id="WP_179899942.1">
    <property type="nucleotide sequence ID" value="NZ_JACBXV010000028.1"/>
</dbReference>
<dbReference type="Proteomes" id="UP000572528">
    <property type="component" value="Unassembled WGS sequence"/>
</dbReference>
<reference evidence="2 3" key="1">
    <citation type="submission" date="2020-07" db="EMBL/GenBank/DDBJ databases">
        <title>MOT database genomes.</title>
        <authorList>
            <person name="Joseph S."/>
            <person name="Aduse-Opoku J."/>
            <person name="Hashim A."/>
            <person name="Wade W."/>
            <person name="Curtis M."/>
        </authorList>
    </citation>
    <scope>NUCLEOTIDE SEQUENCE [LARGE SCALE GENOMIC DNA]</scope>
    <source>
        <strain evidence="2 3">WMus004</strain>
    </source>
</reference>
<name>A0A853ELA7_9ACTO</name>
<dbReference type="AlphaFoldDB" id="A0A853ELA7"/>
<evidence type="ECO:0000313" key="2">
    <source>
        <dbReference type="EMBL" id="NYS68626.1"/>
    </source>
</evidence>
<evidence type="ECO:0000313" key="3">
    <source>
        <dbReference type="Proteomes" id="UP000572528"/>
    </source>
</evidence>
<protein>
    <submittedName>
        <fullName evidence="2">Uncharacterized protein</fullName>
    </submittedName>
</protein>
<accession>A0A853ELA7</accession>
<proteinExistence type="predicted"/>
<feature type="compositionally biased region" description="Polar residues" evidence="1">
    <location>
        <begin position="1"/>
        <end position="11"/>
    </location>
</feature>
<gene>
    <name evidence="2" type="ORF">HZZ05_03685</name>
</gene>
<organism evidence="2 3">
    <name type="scientific">Actinomyces bowdenii</name>
    <dbReference type="NCBI Taxonomy" id="131109"/>
    <lineage>
        <taxon>Bacteria</taxon>
        <taxon>Bacillati</taxon>
        <taxon>Actinomycetota</taxon>
        <taxon>Actinomycetes</taxon>
        <taxon>Actinomycetales</taxon>
        <taxon>Actinomycetaceae</taxon>
        <taxon>Actinomyces</taxon>
    </lineage>
</organism>
<evidence type="ECO:0000256" key="1">
    <source>
        <dbReference type="SAM" id="MobiDB-lite"/>
    </source>
</evidence>
<feature type="region of interest" description="Disordered" evidence="1">
    <location>
        <begin position="1"/>
        <end position="24"/>
    </location>
</feature>
<comment type="caution">
    <text evidence="2">The sequence shown here is derived from an EMBL/GenBank/DDBJ whole genome shotgun (WGS) entry which is preliminary data.</text>
</comment>
<sequence length="68" mass="7125">MNTALTATDNGPLSRPASHGPVARDQAERELLAAHAELDSLGTEVSPSRLERALERLAAAEHLLALAA</sequence>
<dbReference type="EMBL" id="JACBXV010000028">
    <property type="protein sequence ID" value="NYS68626.1"/>
    <property type="molecule type" value="Genomic_DNA"/>
</dbReference>